<dbReference type="Proteomes" id="UP000467428">
    <property type="component" value="Chromosome"/>
</dbReference>
<keyword evidence="3" id="KW-1185">Reference proteome</keyword>
<dbReference type="EMBL" id="AP022593">
    <property type="protein sequence ID" value="BBY49825.1"/>
    <property type="molecule type" value="Genomic_DNA"/>
</dbReference>
<sequence>MTASVVGEWDVTIKTPVGSLHVVYDFRPVVDVDGVERDGAVTGTAAGKGETVPLTDVVVEDGRVRWRQTVTKPMRLKLEFDVEVVGDRLTGHSRAGRLPRSAVAGVRRVRP</sequence>
<gene>
    <name evidence="2" type="ORF">MARA_32930</name>
</gene>
<evidence type="ECO:0000256" key="1">
    <source>
        <dbReference type="SAM" id="MobiDB-lite"/>
    </source>
</evidence>
<geneLocation type="plasmid" evidence="3">
    <name>pjcm18538 dna</name>
</geneLocation>
<evidence type="ECO:0000313" key="3">
    <source>
        <dbReference type="Proteomes" id="UP000467428"/>
    </source>
</evidence>
<evidence type="ECO:0000313" key="2">
    <source>
        <dbReference type="EMBL" id="BBY49825.1"/>
    </source>
</evidence>
<dbReference type="AlphaFoldDB" id="A0A7I7S1J3"/>
<accession>A0A7I7S1J3</accession>
<evidence type="ECO:0008006" key="4">
    <source>
        <dbReference type="Google" id="ProtNLM"/>
    </source>
</evidence>
<feature type="region of interest" description="Disordered" evidence="1">
    <location>
        <begin position="92"/>
        <end position="111"/>
    </location>
</feature>
<organism evidence="2 3">
    <name type="scientific">Mycolicibacterium arabiense</name>
    <dbReference type="NCBI Taxonomy" id="1286181"/>
    <lineage>
        <taxon>Bacteria</taxon>
        <taxon>Bacillati</taxon>
        <taxon>Actinomycetota</taxon>
        <taxon>Actinomycetes</taxon>
        <taxon>Mycobacteriales</taxon>
        <taxon>Mycobacteriaceae</taxon>
        <taxon>Mycolicibacterium</taxon>
    </lineage>
</organism>
<reference evidence="2 3" key="1">
    <citation type="journal article" date="2019" name="Emerg. Microbes Infect.">
        <title>Comprehensive subspecies identification of 175 nontuberculous mycobacteria species based on 7547 genomic profiles.</title>
        <authorList>
            <person name="Matsumoto Y."/>
            <person name="Kinjo T."/>
            <person name="Motooka D."/>
            <person name="Nabeya D."/>
            <person name="Jung N."/>
            <person name="Uechi K."/>
            <person name="Horii T."/>
            <person name="Iida T."/>
            <person name="Fujita J."/>
            <person name="Nakamura S."/>
        </authorList>
    </citation>
    <scope>NUCLEOTIDE SEQUENCE [LARGE SCALE GENOMIC DNA]</scope>
    <source>
        <strain evidence="2 3">JCM 18538</strain>
    </source>
</reference>
<proteinExistence type="predicted"/>
<protein>
    <recommendedName>
        <fullName evidence="4">Polyketide cyclase</fullName>
    </recommendedName>
</protein>
<dbReference type="KEGG" id="marz:MARA_32930"/>
<dbReference type="RefSeq" id="WP_163919389.1">
    <property type="nucleotide sequence ID" value="NZ_AP022593.1"/>
</dbReference>
<name>A0A7I7S1J3_9MYCO</name>